<dbReference type="Proteomes" id="UP000683360">
    <property type="component" value="Unassembled WGS sequence"/>
</dbReference>
<evidence type="ECO:0000256" key="3">
    <source>
        <dbReference type="SAM" id="Coils"/>
    </source>
</evidence>
<organism evidence="6 7">
    <name type="scientific">Mytilus edulis</name>
    <name type="common">Blue mussel</name>
    <dbReference type="NCBI Taxonomy" id="6550"/>
    <lineage>
        <taxon>Eukaryota</taxon>
        <taxon>Metazoa</taxon>
        <taxon>Spiralia</taxon>
        <taxon>Lophotrochozoa</taxon>
        <taxon>Mollusca</taxon>
        <taxon>Bivalvia</taxon>
        <taxon>Autobranchia</taxon>
        <taxon>Pteriomorphia</taxon>
        <taxon>Mytilida</taxon>
        <taxon>Mytiloidea</taxon>
        <taxon>Mytilidae</taxon>
        <taxon>Mytilinae</taxon>
        <taxon>Mytilus</taxon>
    </lineage>
</organism>
<dbReference type="InterPro" id="IPR001130">
    <property type="entry name" value="TatD-like"/>
</dbReference>
<gene>
    <name evidence="6" type="ORF">MEDL_33178</name>
</gene>
<dbReference type="Gene3D" id="3.20.20.140">
    <property type="entry name" value="Metal-dependent hydrolases"/>
    <property type="match status" value="1"/>
</dbReference>
<keyword evidence="2" id="KW-0479">Metal-binding</keyword>
<dbReference type="SUPFAM" id="SSF51556">
    <property type="entry name" value="Metallo-dependent hydrolases"/>
    <property type="match status" value="1"/>
</dbReference>
<evidence type="ECO:0000313" key="6">
    <source>
        <dbReference type="EMBL" id="CAG2219649.1"/>
    </source>
</evidence>
<sequence length="644" mass="74518">MAKSWNDGKEMEEVHRQYYEDLDYDEDVDEDVDEGKEDTQQEEEQEEVWIEEDVWIEQEEVAQQEEQQEDVRIVVREKERRRQEKEDERYHQVMREADEDHCVPMVITRKQELENDQKKYQEVLQAADEDMGIPIVVRSNPTEEEQYHQLVKEADEDPCIPPTTPEVLVPCPPRCKLCFICQLPMRHPFRHTAKLHLPWYVAAESACFHCKQQFAQVTMLKHHINDTHPGVDSEAKFGPDKYQMWVQLVNGLLRELARILEVPYPDGLVNFINCLNIAGNVSYGASQELTFRTEEVFLADIFCQINNLPKFSFNIFNNFGQTFINSLLHWKILKIVISKLTPEQQNFLQNFEEQKDRYGLPIGCLSVKPTGPLMAVDAHFHLDQLMVKTGLTGIHELDDMGTADLYKTKLSFLVANYCNPAKFPSSTERSEIRKDHRIRLSFGIHPRIVNSNSTSTLDRFFKNLISILDSSKTVSVGECGLDTTDRPNSQNFQKQVTYFEKQLNLAVQKNLPVVIHSRGDRNLNLATLTSMVNTLPQNHKIHWHCFTGTEDIFESASSHFSDIVFGVTPFIFTNKYSTIKQFICNKGIDRIVLESDAPYIRYKEEIANPYTVIFVAHEISKLLLIPVEEVLATTTKNSQMIYGC</sequence>
<dbReference type="InterPro" id="IPR032466">
    <property type="entry name" value="Metal_Hydrolase"/>
</dbReference>
<dbReference type="EMBL" id="CAJPWZ010001637">
    <property type="protein sequence ID" value="CAG2219649.1"/>
    <property type="molecule type" value="Genomic_DNA"/>
</dbReference>
<keyword evidence="3" id="KW-0175">Coiled coil</keyword>
<name>A0A8S3SFD0_MYTED</name>
<dbReference type="InterPro" id="IPR013087">
    <property type="entry name" value="Znf_C2H2_type"/>
</dbReference>
<keyword evidence="7" id="KW-1185">Reference proteome</keyword>
<keyword evidence="2" id="KW-0862">Zinc</keyword>
<feature type="region of interest" description="Disordered" evidence="4">
    <location>
        <begin position="1"/>
        <end position="47"/>
    </location>
</feature>
<feature type="coiled-coil region" evidence="3">
    <location>
        <begin position="61"/>
        <end position="130"/>
    </location>
</feature>
<dbReference type="GO" id="GO:0016788">
    <property type="term" value="F:hydrolase activity, acting on ester bonds"/>
    <property type="evidence" value="ECO:0007669"/>
    <property type="project" value="InterPro"/>
</dbReference>
<dbReference type="PANTHER" id="PTHR46363:SF1">
    <property type="entry name" value="DEOXYRIBONUCLEASE TATDN2-RELATED"/>
    <property type="match status" value="1"/>
</dbReference>
<evidence type="ECO:0000313" key="7">
    <source>
        <dbReference type="Proteomes" id="UP000683360"/>
    </source>
</evidence>
<evidence type="ECO:0000256" key="1">
    <source>
        <dbReference type="ARBA" id="ARBA00009275"/>
    </source>
</evidence>
<comment type="caution">
    <text evidence="6">The sequence shown here is derived from an EMBL/GenBank/DDBJ whole genome shotgun (WGS) entry which is preliminary data.</text>
</comment>
<evidence type="ECO:0000256" key="2">
    <source>
        <dbReference type="PROSITE-ProRule" id="PRU00042"/>
    </source>
</evidence>
<dbReference type="OrthoDB" id="9980814at2759"/>
<dbReference type="PROSITE" id="PS00028">
    <property type="entry name" value="ZINC_FINGER_C2H2_1"/>
    <property type="match status" value="1"/>
</dbReference>
<comment type="similarity">
    <text evidence="1">Belongs to the metallo-dependent hydrolases superfamily. TatD-type hydrolase family.</text>
</comment>
<keyword evidence="6" id="KW-0378">Hydrolase</keyword>
<protein>
    <submittedName>
        <fullName evidence="6">TatD</fullName>
        <ecNumber evidence="6">3.1.21.-</ecNumber>
    </submittedName>
</protein>
<evidence type="ECO:0000259" key="5">
    <source>
        <dbReference type="PROSITE" id="PS50157"/>
    </source>
</evidence>
<dbReference type="Pfam" id="PF01026">
    <property type="entry name" value="TatD_DNase"/>
    <property type="match status" value="1"/>
</dbReference>
<proteinExistence type="inferred from homology"/>
<feature type="domain" description="C2H2-type" evidence="5">
    <location>
        <begin position="205"/>
        <end position="233"/>
    </location>
</feature>
<dbReference type="AlphaFoldDB" id="A0A8S3SFD0"/>
<dbReference type="PROSITE" id="PS50157">
    <property type="entry name" value="ZINC_FINGER_C2H2_2"/>
    <property type="match status" value="1"/>
</dbReference>
<accession>A0A8S3SFD0</accession>
<evidence type="ECO:0000256" key="4">
    <source>
        <dbReference type="SAM" id="MobiDB-lite"/>
    </source>
</evidence>
<keyword evidence="2" id="KW-0863">Zinc-finger</keyword>
<feature type="compositionally biased region" description="Acidic residues" evidence="4">
    <location>
        <begin position="20"/>
        <end position="47"/>
    </location>
</feature>
<reference evidence="6" key="1">
    <citation type="submission" date="2021-03" db="EMBL/GenBank/DDBJ databases">
        <authorList>
            <person name="Bekaert M."/>
        </authorList>
    </citation>
    <scope>NUCLEOTIDE SEQUENCE</scope>
</reference>
<dbReference type="GO" id="GO:0008270">
    <property type="term" value="F:zinc ion binding"/>
    <property type="evidence" value="ECO:0007669"/>
    <property type="project" value="UniProtKB-KW"/>
</dbReference>
<feature type="compositionally biased region" description="Basic and acidic residues" evidence="4">
    <location>
        <begin position="1"/>
        <end position="19"/>
    </location>
</feature>
<dbReference type="EC" id="3.1.21.-" evidence="6"/>
<dbReference type="PANTHER" id="PTHR46363">
    <property type="entry name" value="DEOXYRIBONUCLEASE TATDN2-RELATED"/>
    <property type="match status" value="1"/>
</dbReference>